<reference evidence="2 3" key="1">
    <citation type="journal article" date="1999" name="Genetics">
        <title>Divergence of the hyperthermophilic archaea Pyrococcus furiosus and P. horikoshii inferred from complete genomic sequences.</title>
        <authorList>
            <person name="Maeder D.L."/>
            <person name="Weiss R.B."/>
            <person name="Dunn D.M."/>
            <person name="Cherry J.L."/>
            <person name="Gonzalez J.M."/>
            <person name="DiRuggiero J."/>
            <person name="Robb F.T."/>
        </authorList>
    </citation>
    <scope>NUCLEOTIDE SEQUENCE [LARGE SCALE GENOMIC DNA]</scope>
    <source>
        <strain evidence="3">ATCC 43587 / DSM 3638 / JCM 8422 / Vc1</strain>
    </source>
</reference>
<gene>
    <name evidence="2" type="ordered locus">PF0229</name>
</gene>
<accession>Q8U463</accession>
<feature type="transmembrane region" description="Helical" evidence="1">
    <location>
        <begin position="128"/>
        <end position="148"/>
    </location>
</feature>
<dbReference type="STRING" id="186497.PF0229"/>
<dbReference type="PaxDb" id="186497-PF0229"/>
<dbReference type="PATRIC" id="fig|186497.12.peg.239"/>
<evidence type="ECO:0000313" key="3">
    <source>
        <dbReference type="Proteomes" id="UP000001013"/>
    </source>
</evidence>
<feature type="transmembrane region" description="Helical" evidence="1">
    <location>
        <begin position="312"/>
        <end position="331"/>
    </location>
</feature>
<feature type="transmembrane region" description="Helical" evidence="1">
    <location>
        <begin position="74"/>
        <end position="92"/>
    </location>
</feature>
<dbReference type="EMBL" id="AE009950">
    <property type="protein sequence ID" value="AAL80353.1"/>
    <property type="molecule type" value="Genomic_DNA"/>
</dbReference>
<organism evidence="2 3">
    <name type="scientific">Pyrococcus furiosus (strain ATCC 43587 / DSM 3638 / JCM 8422 / Vc1)</name>
    <dbReference type="NCBI Taxonomy" id="186497"/>
    <lineage>
        <taxon>Archaea</taxon>
        <taxon>Methanobacteriati</taxon>
        <taxon>Methanobacteriota</taxon>
        <taxon>Thermococci</taxon>
        <taxon>Thermococcales</taxon>
        <taxon>Thermococcaceae</taxon>
        <taxon>Pyrococcus</taxon>
    </lineage>
</organism>
<feature type="transmembrane region" description="Helical" evidence="1">
    <location>
        <begin position="486"/>
        <end position="504"/>
    </location>
</feature>
<feature type="transmembrane region" description="Helical" evidence="1">
    <location>
        <begin position="180"/>
        <end position="198"/>
    </location>
</feature>
<feature type="transmembrane region" description="Helical" evidence="1">
    <location>
        <begin position="154"/>
        <end position="173"/>
    </location>
</feature>
<proteinExistence type="predicted"/>
<dbReference type="AlphaFoldDB" id="Q8U463"/>
<feature type="transmembrane region" description="Helical" evidence="1">
    <location>
        <begin position="224"/>
        <end position="245"/>
    </location>
</feature>
<keyword evidence="3" id="KW-1185">Reference proteome</keyword>
<feature type="transmembrane region" description="Helical" evidence="1">
    <location>
        <begin position="98"/>
        <end position="116"/>
    </location>
</feature>
<protein>
    <submittedName>
        <fullName evidence="2">Uncharacterized protein</fullName>
    </submittedName>
</protein>
<keyword evidence="1" id="KW-0812">Transmembrane</keyword>
<dbReference type="PhylomeDB" id="Q8U463"/>
<keyword evidence="1" id="KW-0472">Membrane</keyword>
<feature type="transmembrane region" description="Helical" evidence="1">
    <location>
        <begin position="50"/>
        <end position="67"/>
    </location>
</feature>
<dbReference type="eggNOG" id="arCOG00563">
    <property type="taxonomic scope" value="Archaea"/>
</dbReference>
<dbReference type="HOGENOM" id="CLU_580907_0_0_2"/>
<evidence type="ECO:0000313" key="2">
    <source>
        <dbReference type="EMBL" id="AAL80353.1"/>
    </source>
</evidence>
<dbReference type="Proteomes" id="UP000001013">
    <property type="component" value="Chromosome"/>
</dbReference>
<feature type="transmembrane region" description="Helical" evidence="1">
    <location>
        <begin position="280"/>
        <end position="300"/>
    </location>
</feature>
<evidence type="ECO:0000256" key="1">
    <source>
        <dbReference type="SAM" id="Phobius"/>
    </source>
</evidence>
<keyword evidence="1" id="KW-1133">Transmembrane helix</keyword>
<dbReference type="KEGG" id="pfu:PF0229"/>
<name>Q8U463_PYRFU</name>
<feature type="transmembrane region" description="Helical" evidence="1">
    <location>
        <begin position="252"/>
        <end position="268"/>
    </location>
</feature>
<sequence length="522" mass="60630">MLITLPYFLTRKTLPGYIIGGDTLVHAAIARGIYLGRNPFLDQTYNVYPSWYPFLYHLIVAVTSKVFQISIEGAMLLLQATLAILGCIVFFYVAKNLWGSTAGIMAMAFSLMFLPFHRYPNPKELIPIFGALFILYFVKERWVLSGIILGLGLWSHYASMFPLFVLPLTVYIFTRRKEVITPLLISTIVFLPFAINIISHADHIIPKVEDIYAFWKTDTLEKKLLSLLPPIYLVPFLLLSLYKFYKRRDYEGTVLFLSVVTIWGLRLLPESLKPFGIQIWSTRFTVPLPTIYLLLSAYGISEIKITSKDIKTIFLGILLFLIPIASALNFWEAIKRDPFIWVSEFELKEYFPEEHFIEVSEWIKANTERDNLIATSEEAGMMINALTGRPIMATLYGHGNTFLDNEIRRKDLELLFTADCKEKAKIISKYKIKYIVLDTFVYKRWEVKDMSCIAEPVYKVENVTILRVNLNITYTNKGEIRMNKKLFWLLLIAFVVNFSVIYGRKNPCWRKWRRYDNSHGHD</sequence>